<dbReference type="InParanoid" id="A0A1J7IWN9"/>
<reference evidence="2 3" key="1">
    <citation type="submission" date="2016-10" db="EMBL/GenBank/DDBJ databases">
        <title>Draft genome sequence of Coniochaeta ligniaria NRRL30616, a lignocellulolytic fungus for bioabatement of inhibitors in plant biomass hydrolysates.</title>
        <authorList>
            <consortium name="DOE Joint Genome Institute"/>
            <person name="Jimenez D.J."/>
            <person name="Hector R.E."/>
            <person name="Riley R."/>
            <person name="Sun H."/>
            <person name="Grigoriev I.V."/>
            <person name="Van Elsas J.D."/>
            <person name="Nichols N.N."/>
        </authorList>
    </citation>
    <scope>NUCLEOTIDE SEQUENCE [LARGE SCALE GENOMIC DNA]</scope>
    <source>
        <strain evidence="2 3">NRRL 30616</strain>
    </source>
</reference>
<proteinExistence type="predicted"/>
<protein>
    <submittedName>
        <fullName evidence="2">Uncharacterized protein</fullName>
    </submittedName>
</protein>
<accession>A0A1J7IWN9</accession>
<evidence type="ECO:0000256" key="1">
    <source>
        <dbReference type="SAM" id="Phobius"/>
    </source>
</evidence>
<dbReference type="EMBL" id="KV875095">
    <property type="protein sequence ID" value="OIW31910.1"/>
    <property type="molecule type" value="Genomic_DNA"/>
</dbReference>
<dbReference type="Gene3D" id="1.20.58.340">
    <property type="entry name" value="Magnesium transport protein CorA, transmembrane region"/>
    <property type="match status" value="1"/>
</dbReference>
<sequence length="496" mass="55556">MSQAANLTIGIHRELLQGLFAEYRIEPYIFHLIVRNVDGFYTFPTPIPAPDASILSYFLHVRGWFMLAWSYEPQTSRTNAILIERPSASGRLQKEIIDHNGLLGHPLALALICCRHILDRISVEIGPELATIVDVEAKTGFNPFEGGSIDTARFLGGHKPENDDLGIFAGLMSNTSVVLALHKKYLGFTKGLLEQMAQSKLLDDAWKHIIPEERWDGYERVSKRLVEVSSVSRAECDMTTPYITLLRERADAQQKVIVSFMAKREYKATIELAKDSRSIALASRYDSSAMKAIAFITMAFLPATFFAALFAMPLFKWEESLVVQSRFWVYLAFVLPTTATIPVIWFFVSRRQHQGRVALEKTERRRVATNVASALDNHAAWLSNATGGGINMNMIPARMEEFLEQDGLDAHSWDGVEPPNQYQPPNMRFAIVCSVLAIATGAVAGDCIYGTWRPNTYPDGTCSWDFCPQSGWWQLNYVNCGSRGCATTYRGSCKGD</sequence>
<gene>
    <name evidence="2" type="ORF">CONLIGDRAFT_678353</name>
</gene>
<evidence type="ECO:0000313" key="3">
    <source>
        <dbReference type="Proteomes" id="UP000182658"/>
    </source>
</evidence>
<feature type="transmembrane region" description="Helical" evidence="1">
    <location>
        <begin position="429"/>
        <end position="452"/>
    </location>
</feature>
<dbReference type="AlphaFoldDB" id="A0A1J7IWN9"/>
<evidence type="ECO:0000313" key="2">
    <source>
        <dbReference type="EMBL" id="OIW31910.1"/>
    </source>
</evidence>
<keyword evidence="1" id="KW-0472">Membrane</keyword>
<feature type="transmembrane region" description="Helical" evidence="1">
    <location>
        <begin position="327"/>
        <end position="348"/>
    </location>
</feature>
<keyword evidence="1" id="KW-0812">Transmembrane</keyword>
<dbReference type="STRING" id="1408157.A0A1J7IWN9"/>
<feature type="transmembrane region" description="Helical" evidence="1">
    <location>
        <begin position="292"/>
        <end position="315"/>
    </location>
</feature>
<dbReference type="Proteomes" id="UP000182658">
    <property type="component" value="Unassembled WGS sequence"/>
</dbReference>
<keyword evidence="1" id="KW-1133">Transmembrane helix</keyword>
<keyword evidence="3" id="KW-1185">Reference proteome</keyword>
<dbReference type="OrthoDB" id="3561681at2759"/>
<organism evidence="2 3">
    <name type="scientific">Coniochaeta ligniaria NRRL 30616</name>
    <dbReference type="NCBI Taxonomy" id="1408157"/>
    <lineage>
        <taxon>Eukaryota</taxon>
        <taxon>Fungi</taxon>
        <taxon>Dikarya</taxon>
        <taxon>Ascomycota</taxon>
        <taxon>Pezizomycotina</taxon>
        <taxon>Sordariomycetes</taxon>
        <taxon>Sordariomycetidae</taxon>
        <taxon>Coniochaetales</taxon>
        <taxon>Coniochaetaceae</taxon>
        <taxon>Coniochaeta</taxon>
    </lineage>
</organism>
<name>A0A1J7IWN9_9PEZI</name>